<evidence type="ECO:0000256" key="5">
    <source>
        <dbReference type="ARBA" id="ARBA00023315"/>
    </source>
</evidence>
<dbReference type="Proteomes" id="UP000663879">
    <property type="component" value="Unassembled WGS sequence"/>
</dbReference>
<dbReference type="InterPro" id="IPR004143">
    <property type="entry name" value="BPL_LPL_catalytic"/>
</dbReference>
<feature type="binding site" evidence="8">
    <location>
        <begin position="159"/>
        <end position="161"/>
    </location>
    <ligand>
        <name>substrate</name>
    </ligand>
</feature>
<evidence type="ECO:0000256" key="3">
    <source>
        <dbReference type="ARBA" id="ARBA00007907"/>
    </source>
</evidence>
<dbReference type="PANTHER" id="PTHR10993:SF7">
    <property type="entry name" value="LIPOYLTRANSFERASE 2, MITOCHONDRIAL-RELATED"/>
    <property type="match status" value="1"/>
</dbReference>
<sequence length="231" mass="26628">MQKIVRVLNLGRLEYNKSLKLQQTLVRQKLNGEKKDYLILVEHDPVYTIGLRKQNYPDEYLENLKNSGAQVVKTDRGGLITFHGPGQLVAYPILDLKNYQPSLKWYVSRLEETVIDLCRVNFDLKAYRMCQTGYTGVWCQDAKIAAIGIYAKKYVTYHGISINCNVDLKWFDQIVPCGITDKTVSTLSKLKNEVNLGPKEIQPMYLDSFKRVFNCDLEIVNEEEVNNLIKL</sequence>
<feature type="active site" description="Acyl-thioester intermediate" evidence="7">
    <location>
        <position position="177"/>
    </location>
</feature>
<dbReference type="NCBIfam" id="TIGR00214">
    <property type="entry name" value="lipB"/>
    <property type="match status" value="1"/>
</dbReference>
<dbReference type="EMBL" id="CAJNOC010001998">
    <property type="protein sequence ID" value="CAF0906038.1"/>
    <property type="molecule type" value="Genomic_DNA"/>
</dbReference>
<dbReference type="Pfam" id="PF21948">
    <property type="entry name" value="LplA-B_cat"/>
    <property type="match status" value="1"/>
</dbReference>
<dbReference type="FunFam" id="3.30.930.10:FF:000035">
    <property type="entry name" value="Putative lipoyltransferase 2, mitochondrial"/>
    <property type="match status" value="1"/>
</dbReference>
<evidence type="ECO:0000256" key="9">
    <source>
        <dbReference type="PIRSR" id="PIRSR016262-3"/>
    </source>
</evidence>
<keyword evidence="4 6" id="KW-0808">Transferase</keyword>
<comment type="catalytic activity">
    <reaction evidence="6">
        <text>octanoyl-[ACP] + L-lysyl-[protein] = N(6)-octanoyl-L-lysyl-[protein] + holo-[ACP] + H(+)</text>
        <dbReference type="Rhea" id="RHEA:17665"/>
        <dbReference type="Rhea" id="RHEA-COMP:9636"/>
        <dbReference type="Rhea" id="RHEA-COMP:9685"/>
        <dbReference type="Rhea" id="RHEA-COMP:9752"/>
        <dbReference type="Rhea" id="RHEA-COMP:9928"/>
        <dbReference type="ChEBI" id="CHEBI:15378"/>
        <dbReference type="ChEBI" id="CHEBI:29969"/>
        <dbReference type="ChEBI" id="CHEBI:64479"/>
        <dbReference type="ChEBI" id="CHEBI:78463"/>
        <dbReference type="ChEBI" id="CHEBI:78809"/>
        <dbReference type="EC" id="2.3.1.181"/>
    </reaction>
</comment>
<evidence type="ECO:0000256" key="6">
    <source>
        <dbReference type="PIRNR" id="PIRNR016262"/>
    </source>
</evidence>
<dbReference type="EC" id="2.3.1.181" evidence="6"/>
<evidence type="ECO:0000313" key="11">
    <source>
        <dbReference type="EMBL" id="CAF0906038.1"/>
    </source>
</evidence>
<dbReference type="InterPro" id="IPR045864">
    <property type="entry name" value="aa-tRNA-synth_II/BPL/LPL"/>
</dbReference>
<dbReference type="AlphaFoldDB" id="A0A814A0V5"/>
<evidence type="ECO:0000256" key="7">
    <source>
        <dbReference type="PIRSR" id="PIRSR016262-1"/>
    </source>
</evidence>
<evidence type="ECO:0000313" key="12">
    <source>
        <dbReference type="Proteomes" id="UP000663879"/>
    </source>
</evidence>
<evidence type="ECO:0000256" key="4">
    <source>
        <dbReference type="ARBA" id="ARBA00022679"/>
    </source>
</evidence>
<dbReference type="Gene3D" id="3.30.930.10">
    <property type="entry name" value="Bira Bifunctional Protein, Domain 2"/>
    <property type="match status" value="1"/>
</dbReference>
<dbReference type="PROSITE" id="PS01313">
    <property type="entry name" value="LIPB"/>
    <property type="match status" value="1"/>
</dbReference>
<comment type="subcellular location">
    <subcellularLocation>
        <location evidence="1 6">Mitochondrion</location>
    </subcellularLocation>
</comment>
<dbReference type="CDD" id="cd16444">
    <property type="entry name" value="LipB"/>
    <property type="match status" value="1"/>
</dbReference>
<keyword evidence="5 6" id="KW-0012">Acyltransferase</keyword>
<evidence type="ECO:0000256" key="1">
    <source>
        <dbReference type="ARBA" id="ARBA00004173"/>
    </source>
</evidence>
<dbReference type="InterPro" id="IPR000544">
    <property type="entry name" value="Octanoyltransferase"/>
</dbReference>
<evidence type="ECO:0000256" key="2">
    <source>
        <dbReference type="ARBA" id="ARBA00004821"/>
    </source>
</evidence>
<dbReference type="UniPathway" id="UPA00538">
    <property type="reaction ID" value="UER00592"/>
</dbReference>
<evidence type="ECO:0000256" key="8">
    <source>
        <dbReference type="PIRSR" id="PIRSR016262-2"/>
    </source>
</evidence>
<feature type="binding site" evidence="8">
    <location>
        <begin position="76"/>
        <end position="83"/>
    </location>
    <ligand>
        <name>substrate</name>
    </ligand>
</feature>
<dbReference type="GO" id="GO:0009249">
    <property type="term" value="P:protein lipoylation"/>
    <property type="evidence" value="ECO:0007669"/>
    <property type="project" value="InterPro"/>
</dbReference>
<comment type="similarity">
    <text evidence="3 6">Belongs to the LipB family.</text>
</comment>
<comment type="pathway">
    <text evidence="2 6">Protein modification; protein lipoylation via endogenous pathway; protein N(6)-(lipoyl)lysine from octanoyl-[acyl-carrier-protein]: step 1/2.</text>
</comment>
<dbReference type="GO" id="GO:0005739">
    <property type="term" value="C:mitochondrion"/>
    <property type="evidence" value="ECO:0007669"/>
    <property type="project" value="UniProtKB-SubCell"/>
</dbReference>
<name>A0A814A0V5_9BILA</name>
<dbReference type="SUPFAM" id="SSF55681">
    <property type="entry name" value="Class II aaRS and biotin synthetases"/>
    <property type="match status" value="1"/>
</dbReference>
<comment type="caution">
    <text evidence="11">The sequence shown here is derived from an EMBL/GenBank/DDBJ whole genome shotgun (WGS) entry which is preliminary data.</text>
</comment>
<dbReference type="GO" id="GO:0033819">
    <property type="term" value="F:lipoyl(octanoyl) transferase activity"/>
    <property type="evidence" value="ECO:0007669"/>
    <property type="project" value="UniProtKB-EC"/>
</dbReference>
<accession>A0A814A0V5</accession>
<dbReference type="PIRSF" id="PIRSF016262">
    <property type="entry name" value="LPLase"/>
    <property type="match status" value="1"/>
</dbReference>
<proteinExistence type="inferred from homology"/>
<feature type="site" description="Lowers pKa of active site Cys" evidence="9">
    <location>
        <position position="143"/>
    </location>
</feature>
<dbReference type="PANTHER" id="PTHR10993">
    <property type="entry name" value="OCTANOYLTRANSFERASE"/>
    <property type="match status" value="1"/>
</dbReference>
<keyword evidence="12" id="KW-1185">Reference proteome</keyword>
<dbReference type="InterPro" id="IPR020605">
    <property type="entry name" value="Octanoyltransferase_CS"/>
</dbReference>
<evidence type="ECO:0000259" key="10">
    <source>
        <dbReference type="PROSITE" id="PS51733"/>
    </source>
</evidence>
<reference evidence="11" key="1">
    <citation type="submission" date="2021-02" db="EMBL/GenBank/DDBJ databases">
        <authorList>
            <person name="Nowell W R."/>
        </authorList>
    </citation>
    <scope>NUCLEOTIDE SEQUENCE</scope>
    <source>
        <strain evidence="11">Ploen Becks lab</strain>
    </source>
</reference>
<protein>
    <recommendedName>
        <fullName evidence="6">Octanoyl-[acyl-carrier-protein]:protein N-octanoyltransferase LIPT2, mitochondrial</fullName>
        <ecNumber evidence="6">2.3.1.181</ecNumber>
    </recommendedName>
</protein>
<dbReference type="PROSITE" id="PS51733">
    <property type="entry name" value="BPL_LPL_CATALYTIC"/>
    <property type="match status" value="1"/>
</dbReference>
<dbReference type="NCBIfam" id="NF010925">
    <property type="entry name" value="PRK14345.1"/>
    <property type="match status" value="1"/>
</dbReference>
<feature type="domain" description="BPL/LPL catalytic" evidence="10">
    <location>
        <begin position="32"/>
        <end position="217"/>
    </location>
</feature>
<organism evidence="11 12">
    <name type="scientific">Brachionus calyciflorus</name>
    <dbReference type="NCBI Taxonomy" id="104777"/>
    <lineage>
        <taxon>Eukaryota</taxon>
        <taxon>Metazoa</taxon>
        <taxon>Spiralia</taxon>
        <taxon>Gnathifera</taxon>
        <taxon>Rotifera</taxon>
        <taxon>Eurotatoria</taxon>
        <taxon>Monogononta</taxon>
        <taxon>Pseudotrocha</taxon>
        <taxon>Ploima</taxon>
        <taxon>Brachionidae</taxon>
        <taxon>Brachionus</taxon>
    </lineage>
</organism>
<feature type="binding site" evidence="8">
    <location>
        <begin position="146"/>
        <end position="148"/>
    </location>
    <ligand>
        <name>substrate</name>
    </ligand>
</feature>
<gene>
    <name evidence="11" type="ORF">OXX778_LOCUS11650</name>
</gene>
<keyword evidence="6" id="KW-0496">Mitochondrion</keyword>
<dbReference type="HAMAP" id="MF_00013">
    <property type="entry name" value="LipB"/>
    <property type="match status" value="1"/>
</dbReference>
<comment type="function">
    <text evidence="6">Catalyzes the transfer of endogenously produced octanoic acid from octanoyl-acyl-carrier-protein onto the lipoyl domains of lipoate-dependent enzymes. Lipoyl-ACP can also act as a substrate although octanoyl-ACP is likely to be the physiological substrate.</text>
</comment>
<dbReference type="OrthoDB" id="19908at2759"/>